<accession>A0A0B2R7Q1</accession>
<name>A0A0B2R7Q1_GLYSO</name>
<evidence type="ECO:0000259" key="3">
    <source>
        <dbReference type="Pfam" id="PF03469"/>
    </source>
</evidence>
<organism evidence="4">
    <name type="scientific">Glycine soja</name>
    <name type="common">Wild soybean</name>
    <dbReference type="NCBI Taxonomy" id="3848"/>
    <lineage>
        <taxon>Eukaryota</taxon>
        <taxon>Viridiplantae</taxon>
        <taxon>Streptophyta</taxon>
        <taxon>Embryophyta</taxon>
        <taxon>Tracheophyta</taxon>
        <taxon>Spermatophyta</taxon>
        <taxon>Magnoliopsida</taxon>
        <taxon>eudicotyledons</taxon>
        <taxon>Gunneridae</taxon>
        <taxon>Pentapetalae</taxon>
        <taxon>rosids</taxon>
        <taxon>fabids</taxon>
        <taxon>Fabales</taxon>
        <taxon>Fabaceae</taxon>
        <taxon>Papilionoideae</taxon>
        <taxon>50 kb inversion clade</taxon>
        <taxon>NPAAA clade</taxon>
        <taxon>indigoferoid/millettioid clade</taxon>
        <taxon>Phaseoleae</taxon>
        <taxon>Glycine</taxon>
        <taxon>Glycine subgen. Soja</taxon>
    </lineage>
</organism>
<dbReference type="EMBL" id="KN651712">
    <property type="protein sequence ID" value="KHN30506.1"/>
    <property type="molecule type" value="Genomic_DNA"/>
</dbReference>
<feature type="coiled-coil region" evidence="1">
    <location>
        <begin position="192"/>
        <end position="223"/>
    </location>
</feature>
<protein>
    <recommendedName>
        <fullName evidence="5">Factor of DNA methylation 1-5/IDN2 domain-containing protein</fullName>
    </recommendedName>
</protein>
<gene>
    <name evidence="4" type="ORF">glysoja_047454</name>
</gene>
<evidence type="ECO:0000256" key="1">
    <source>
        <dbReference type="SAM" id="Coils"/>
    </source>
</evidence>
<dbReference type="AlphaFoldDB" id="A0A0B2R7Q1"/>
<dbReference type="GO" id="GO:0080188">
    <property type="term" value="P:gene silencing by siRNA-directed DNA methylation"/>
    <property type="evidence" value="ECO:0007669"/>
    <property type="project" value="InterPro"/>
</dbReference>
<dbReference type="Proteomes" id="UP000053555">
    <property type="component" value="Unassembled WGS sequence"/>
</dbReference>
<dbReference type="Gene3D" id="3.30.70.2890">
    <property type="entry name" value="XS domain"/>
    <property type="match status" value="1"/>
</dbReference>
<evidence type="ECO:0000259" key="2">
    <source>
        <dbReference type="Pfam" id="PF03468"/>
    </source>
</evidence>
<dbReference type="Pfam" id="PF03468">
    <property type="entry name" value="XS"/>
    <property type="match status" value="1"/>
</dbReference>
<dbReference type="PANTHER" id="PTHR21596">
    <property type="entry name" value="RIBONUCLEASE P SUBUNIT P38"/>
    <property type="match status" value="1"/>
</dbReference>
<dbReference type="PANTHER" id="PTHR21596:SF77">
    <property type="entry name" value="XH_XS DOMAIN PROTEIN"/>
    <property type="match status" value="1"/>
</dbReference>
<evidence type="ECO:0008006" key="5">
    <source>
        <dbReference type="Google" id="ProtNLM"/>
    </source>
</evidence>
<feature type="coiled-coil region" evidence="1">
    <location>
        <begin position="131"/>
        <end position="165"/>
    </location>
</feature>
<dbReference type="InterPro" id="IPR005379">
    <property type="entry name" value="FDM1-5/IDN2_XH"/>
</dbReference>
<dbReference type="InterPro" id="IPR005380">
    <property type="entry name" value="XS_domain"/>
</dbReference>
<dbReference type="InterPro" id="IPR038588">
    <property type="entry name" value="XS_domain_sf"/>
</dbReference>
<evidence type="ECO:0000313" key="4">
    <source>
        <dbReference type="EMBL" id="KHN30506.1"/>
    </source>
</evidence>
<reference evidence="4" key="1">
    <citation type="submission" date="2014-07" db="EMBL/GenBank/DDBJ databases">
        <title>Identification of a novel salt tolerance gene in wild soybean by whole-genome sequencing.</title>
        <authorList>
            <person name="Lam H.-M."/>
            <person name="Qi X."/>
            <person name="Li M.-W."/>
            <person name="Liu X."/>
            <person name="Xie M."/>
            <person name="Ni M."/>
            <person name="Xu X."/>
        </authorList>
    </citation>
    <scope>NUCLEOTIDE SEQUENCE [LARGE SCALE GENOMIC DNA]</scope>
    <source>
        <tissue evidence="4">Root</tissue>
    </source>
</reference>
<proteinExistence type="predicted"/>
<dbReference type="InterPro" id="IPR045177">
    <property type="entry name" value="FDM1-5/IDN2"/>
</dbReference>
<feature type="domain" description="Factor of DNA methylation 1-5/IDN2" evidence="3">
    <location>
        <begin position="173"/>
        <end position="300"/>
    </location>
</feature>
<keyword evidence="1" id="KW-0175">Coiled coil</keyword>
<feature type="domain" description="XS" evidence="2">
    <location>
        <begin position="2"/>
        <end position="42"/>
    </location>
</feature>
<dbReference type="Pfam" id="PF03469">
    <property type="entry name" value="XH"/>
    <property type="match status" value="1"/>
</dbReference>
<sequence>MMKLDTDFLVDHHGKKDYYESRKMGYSSGLFGWCAQAEDYNSEGLVGNFLRQKAELKTTLMVAQESLNEKTETLDHLYGEIGSVNKKISEMESKYIEDYMSLDKTMKEIEKKRDLHHQTRAEAVSDALLKLEKEMGNEQKLNLEIAELEEQLKVLKCVNSEKADREEADHENKRKIEIEEIEEKLEDMIFDMSVKDDENQALKKKVQEAKTELEDSRQQIIKEVINGNDPKLLSLKNDLGEEAYVAVVTALKELHEYHNSDDAENTHNSSEKQVIPEIWDTQNGRRATVTEALKYISNRVIKMR</sequence>